<dbReference type="Gene3D" id="3.90.320.10">
    <property type="match status" value="1"/>
</dbReference>
<keyword evidence="1" id="KW-0175">Coiled coil</keyword>
<dbReference type="InterPro" id="IPR011604">
    <property type="entry name" value="PDDEXK-like_dom_sf"/>
</dbReference>
<dbReference type="InterPro" id="IPR019080">
    <property type="entry name" value="YqaJ_viral_recombinase"/>
</dbReference>
<evidence type="ECO:0000256" key="1">
    <source>
        <dbReference type="SAM" id="Coils"/>
    </source>
</evidence>
<dbReference type="AlphaFoldDB" id="A0A2T0KJC2"/>
<accession>A0A2T0KJC2</accession>
<comment type="caution">
    <text evidence="3">The sequence shown here is derived from an EMBL/GenBank/DDBJ whole genome shotgun (WGS) entry which is preliminary data.</text>
</comment>
<dbReference type="OrthoDB" id="3197230at2"/>
<gene>
    <name evidence="3" type="ORF">CLV67_103381</name>
</gene>
<evidence type="ECO:0000313" key="3">
    <source>
        <dbReference type="EMBL" id="PRX23632.1"/>
    </source>
</evidence>
<dbReference type="InterPro" id="IPR017482">
    <property type="entry name" value="Lambda-type_endonuclease"/>
</dbReference>
<keyword evidence="3" id="KW-0255">Endonuclease</keyword>
<dbReference type="EMBL" id="PVMZ01000003">
    <property type="protein sequence ID" value="PRX23632.1"/>
    <property type="molecule type" value="Genomic_DNA"/>
</dbReference>
<keyword evidence="3" id="KW-0378">Hydrolase</keyword>
<dbReference type="SUPFAM" id="SSF52980">
    <property type="entry name" value="Restriction endonuclease-like"/>
    <property type="match status" value="1"/>
</dbReference>
<protein>
    <submittedName>
        <fullName evidence="3">Putative phage-type endonuclease</fullName>
    </submittedName>
</protein>
<dbReference type="RefSeq" id="WP_106316801.1">
    <property type="nucleotide sequence ID" value="NZ_BOMO01000042.1"/>
</dbReference>
<dbReference type="Pfam" id="PF09588">
    <property type="entry name" value="YqaJ"/>
    <property type="match status" value="1"/>
</dbReference>
<evidence type="ECO:0000259" key="2">
    <source>
        <dbReference type="Pfam" id="PF09588"/>
    </source>
</evidence>
<sequence length="346" mass="37999">MTAIELLPPGTGPHDERWHQLRREGVTASEIAAVMGLSRWASPFSLYWQKVNAWTTGDNEHMSNGRHLESAIADWWMASHDPLENLVAAPAGLYAHPDRPWQLATPDRLLYLPCAECDGSGLVDGVDAFAICPDCDLDKPGIGPLVALLEVKWVASATWEGWGEPGTDDIPVYYRAQVLWQADVLGASTVYIAALGPGGFRSYTVHIDERAEEDLRMMRGAGQDFHRRLAEGDIPDLDGHDATLSALSRLHPAVGEGDVQVFVDLAERYRQARADRDEAKTRVAECEAEIRAALGSEFNRAMCGKKLVASRSVFERTSTDEDELLAIDDGYPTTDRLNPGRAGSYA</sequence>
<keyword evidence="3" id="KW-0540">Nuclease</keyword>
<feature type="domain" description="YqaJ viral recombinase" evidence="2">
    <location>
        <begin position="18"/>
        <end position="186"/>
    </location>
</feature>
<dbReference type="InterPro" id="IPR011335">
    <property type="entry name" value="Restrct_endonuc-II-like"/>
</dbReference>
<evidence type="ECO:0000313" key="4">
    <source>
        <dbReference type="Proteomes" id="UP000239415"/>
    </source>
</evidence>
<dbReference type="Proteomes" id="UP000239415">
    <property type="component" value="Unassembled WGS sequence"/>
</dbReference>
<feature type="coiled-coil region" evidence="1">
    <location>
        <begin position="262"/>
        <end position="289"/>
    </location>
</feature>
<proteinExistence type="predicted"/>
<organism evidence="3 4">
    <name type="scientific">Actinoplanes italicus</name>
    <dbReference type="NCBI Taxonomy" id="113567"/>
    <lineage>
        <taxon>Bacteria</taxon>
        <taxon>Bacillati</taxon>
        <taxon>Actinomycetota</taxon>
        <taxon>Actinomycetes</taxon>
        <taxon>Micromonosporales</taxon>
        <taxon>Micromonosporaceae</taxon>
        <taxon>Actinoplanes</taxon>
    </lineage>
</organism>
<keyword evidence="4" id="KW-1185">Reference proteome</keyword>
<reference evidence="3 4" key="1">
    <citation type="submission" date="2018-03" db="EMBL/GenBank/DDBJ databases">
        <title>Genomic Encyclopedia of Archaeal and Bacterial Type Strains, Phase II (KMG-II): from individual species to whole genera.</title>
        <authorList>
            <person name="Goeker M."/>
        </authorList>
    </citation>
    <scope>NUCLEOTIDE SEQUENCE [LARGE SCALE GENOMIC DNA]</scope>
    <source>
        <strain evidence="3 4">DSM 43146</strain>
    </source>
</reference>
<name>A0A2T0KJC2_9ACTN</name>
<dbReference type="GO" id="GO:0004519">
    <property type="term" value="F:endonuclease activity"/>
    <property type="evidence" value="ECO:0007669"/>
    <property type="project" value="UniProtKB-KW"/>
</dbReference>
<dbReference type="NCBIfam" id="TIGR03033">
    <property type="entry name" value="phage_rel_nuc"/>
    <property type="match status" value="1"/>
</dbReference>